<reference evidence="2 3" key="1">
    <citation type="journal article" date="2015" name="Stand. Genomic Sci.">
        <title>Genomic Encyclopedia of Bacterial and Archaeal Type Strains, Phase III: the genomes of soil and plant-associated and newly described type strains.</title>
        <authorList>
            <person name="Whitman W.B."/>
            <person name="Woyke T."/>
            <person name="Klenk H.P."/>
            <person name="Zhou Y."/>
            <person name="Lilburn T.G."/>
            <person name="Beck B.J."/>
            <person name="De Vos P."/>
            <person name="Vandamme P."/>
            <person name="Eisen J.A."/>
            <person name="Garrity G."/>
            <person name="Hugenholtz P."/>
            <person name="Kyrpides N.C."/>
        </authorList>
    </citation>
    <scope>NUCLEOTIDE SEQUENCE [LARGE SCALE GENOMIC DNA]</scope>
    <source>
        <strain evidence="2 3">CGMCC 1.10821</strain>
    </source>
</reference>
<dbReference type="EMBL" id="VLKN01000008">
    <property type="protein sequence ID" value="TWH99954.1"/>
    <property type="molecule type" value="Genomic_DNA"/>
</dbReference>
<feature type="signal peptide" evidence="1">
    <location>
        <begin position="1"/>
        <end position="24"/>
    </location>
</feature>
<accession>A0A562KX55</accession>
<comment type="caution">
    <text evidence="2">The sequence shown here is derived from an EMBL/GenBank/DDBJ whole genome shotgun (WGS) entry which is preliminary data.</text>
</comment>
<organism evidence="2 3">
    <name type="scientific">Luteimonas cucumeris</name>
    <dbReference type="NCBI Taxonomy" id="985012"/>
    <lineage>
        <taxon>Bacteria</taxon>
        <taxon>Pseudomonadati</taxon>
        <taxon>Pseudomonadota</taxon>
        <taxon>Gammaproteobacteria</taxon>
        <taxon>Lysobacterales</taxon>
        <taxon>Lysobacteraceae</taxon>
        <taxon>Luteimonas</taxon>
    </lineage>
</organism>
<proteinExistence type="predicted"/>
<evidence type="ECO:0000313" key="2">
    <source>
        <dbReference type="EMBL" id="TWH99954.1"/>
    </source>
</evidence>
<feature type="chain" id="PRO_5021959928" evidence="1">
    <location>
        <begin position="25"/>
        <end position="133"/>
    </location>
</feature>
<evidence type="ECO:0000313" key="3">
    <source>
        <dbReference type="Proteomes" id="UP000315167"/>
    </source>
</evidence>
<dbReference type="RefSeq" id="WP_158635370.1">
    <property type="nucleotide sequence ID" value="NZ_VLKN01000008.1"/>
</dbReference>
<evidence type="ECO:0000256" key="1">
    <source>
        <dbReference type="SAM" id="SignalP"/>
    </source>
</evidence>
<name>A0A562KX55_9GAMM</name>
<keyword evidence="1" id="KW-0732">Signal</keyword>
<sequence>MRKTSIAGCALPGLLLGVCFAATAAQPQDSRSATHKPAIDAKTGRLLRPLTLHERQDMAAKVASRQRLVKQPRTVAEAKPTLVQQADGSAAMQVPTELWSHLAAQTDAQGRVQVREFEGNDLPVVQQEGSTHE</sequence>
<gene>
    <name evidence="2" type="ORF">IP90_02961</name>
</gene>
<keyword evidence="3" id="KW-1185">Reference proteome</keyword>
<dbReference type="AlphaFoldDB" id="A0A562KX55"/>
<dbReference type="Proteomes" id="UP000315167">
    <property type="component" value="Unassembled WGS sequence"/>
</dbReference>
<protein>
    <submittedName>
        <fullName evidence="2">Uncharacterized protein</fullName>
    </submittedName>
</protein>